<dbReference type="AlphaFoldDB" id="A0A1R3IR00"/>
<name>A0A1R3IR00_9ROSI</name>
<protein>
    <submittedName>
        <fullName evidence="1">Uncharacterized protein</fullName>
    </submittedName>
</protein>
<sequence>MTTILASILISKFGLKAMIGFASQNTYDANFKKS</sequence>
<keyword evidence="2" id="KW-1185">Reference proteome</keyword>
<gene>
    <name evidence="1" type="ORF">COLO4_21783</name>
</gene>
<comment type="caution">
    <text evidence="1">The sequence shown here is derived from an EMBL/GenBank/DDBJ whole genome shotgun (WGS) entry which is preliminary data.</text>
</comment>
<organism evidence="1 2">
    <name type="scientific">Corchorus olitorius</name>
    <dbReference type="NCBI Taxonomy" id="93759"/>
    <lineage>
        <taxon>Eukaryota</taxon>
        <taxon>Viridiplantae</taxon>
        <taxon>Streptophyta</taxon>
        <taxon>Embryophyta</taxon>
        <taxon>Tracheophyta</taxon>
        <taxon>Spermatophyta</taxon>
        <taxon>Magnoliopsida</taxon>
        <taxon>eudicotyledons</taxon>
        <taxon>Gunneridae</taxon>
        <taxon>Pentapetalae</taxon>
        <taxon>rosids</taxon>
        <taxon>malvids</taxon>
        <taxon>Malvales</taxon>
        <taxon>Malvaceae</taxon>
        <taxon>Grewioideae</taxon>
        <taxon>Apeibeae</taxon>
        <taxon>Corchorus</taxon>
    </lineage>
</organism>
<dbReference type="EMBL" id="AWUE01017773">
    <property type="protein sequence ID" value="OMO85019.1"/>
    <property type="molecule type" value="Genomic_DNA"/>
</dbReference>
<evidence type="ECO:0000313" key="2">
    <source>
        <dbReference type="Proteomes" id="UP000187203"/>
    </source>
</evidence>
<evidence type="ECO:0000313" key="1">
    <source>
        <dbReference type="EMBL" id="OMO85019.1"/>
    </source>
</evidence>
<accession>A0A1R3IR00</accession>
<reference evidence="2" key="1">
    <citation type="submission" date="2013-09" db="EMBL/GenBank/DDBJ databases">
        <title>Corchorus olitorius genome sequencing.</title>
        <authorList>
            <person name="Alam M."/>
            <person name="Haque M.S."/>
            <person name="Islam M.S."/>
            <person name="Emdad E.M."/>
            <person name="Islam M.M."/>
            <person name="Ahmed B."/>
            <person name="Halim A."/>
            <person name="Hossen Q.M.M."/>
            <person name="Hossain M.Z."/>
            <person name="Ahmed R."/>
            <person name="Khan M.M."/>
            <person name="Islam R."/>
            <person name="Rashid M.M."/>
            <person name="Khan S.A."/>
            <person name="Rahman M.S."/>
            <person name="Alam M."/>
            <person name="Yahiya A.S."/>
            <person name="Khan M.S."/>
            <person name="Azam M.S."/>
            <person name="Haque T."/>
            <person name="Lashkar M.Z.H."/>
            <person name="Akhand A.I."/>
            <person name="Morshed G."/>
            <person name="Roy S."/>
            <person name="Uddin K.S."/>
            <person name="Rabeya T."/>
            <person name="Hossain A.S."/>
            <person name="Chowdhury A."/>
            <person name="Snigdha A.R."/>
            <person name="Mortoza M.S."/>
            <person name="Matin S.A."/>
            <person name="Hoque S.M.E."/>
            <person name="Islam M.K."/>
            <person name="Roy D.K."/>
            <person name="Haider R."/>
            <person name="Moosa M.M."/>
            <person name="Elias S.M."/>
            <person name="Hasan A.M."/>
            <person name="Jahan S."/>
            <person name="Shafiuddin M."/>
            <person name="Mahmood N."/>
            <person name="Shommy N.S."/>
        </authorList>
    </citation>
    <scope>NUCLEOTIDE SEQUENCE [LARGE SCALE GENOMIC DNA]</scope>
    <source>
        <strain evidence="2">cv. O-4</strain>
    </source>
</reference>
<proteinExistence type="predicted"/>
<dbReference type="Proteomes" id="UP000187203">
    <property type="component" value="Unassembled WGS sequence"/>
</dbReference>